<dbReference type="Pfam" id="PF14661">
    <property type="entry name" value="HAUS6_N"/>
    <property type="match status" value="1"/>
</dbReference>
<proteinExistence type="predicted"/>
<dbReference type="OrthoDB" id="5575722at2759"/>
<accession>A0A401PZ88</accession>
<dbReference type="GO" id="GO:0051225">
    <property type="term" value="P:spindle assembly"/>
    <property type="evidence" value="ECO:0007669"/>
    <property type="project" value="InterPro"/>
</dbReference>
<comment type="caution">
    <text evidence="5">The sequence shown here is derived from an EMBL/GenBank/DDBJ whole genome shotgun (WGS) entry which is preliminary data.</text>
</comment>
<feature type="transmembrane region" description="Helical" evidence="3">
    <location>
        <begin position="39"/>
        <end position="66"/>
    </location>
</feature>
<gene>
    <name evidence="5" type="ORF">scyTo_0017739</name>
</gene>
<evidence type="ECO:0000259" key="4">
    <source>
        <dbReference type="Pfam" id="PF14661"/>
    </source>
</evidence>
<evidence type="ECO:0000313" key="5">
    <source>
        <dbReference type="EMBL" id="GCB78442.1"/>
    </source>
</evidence>
<dbReference type="AlphaFoldDB" id="A0A401PZ88"/>
<evidence type="ECO:0000256" key="1">
    <source>
        <dbReference type="SAM" id="Coils"/>
    </source>
</evidence>
<dbReference type="PANTHER" id="PTHR16151:SF2">
    <property type="entry name" value="HAUS AUGMIN-LIKE COMPLEX SUBUNIT 6"/>
    <property type="match status" value="1"/>
</dbReference>
<dbReference type="InterPro" id="IPR028163">
    <property type="entry name" value="HAUS_6_N"/>
</dbReference>
<dbReference type="Proteomes" id="UP000288216">
    <property type="component" value="Unassembled WGS sequence"/>
</dbReference>
<keyword evidence="3" id="KW-1133">Transmembrane helix</keyword>
<organism evidence="5 6">
    <name type="scientific">Scyliorhinus torazame</name>
    <name type="common">Cloudy catshark</name>
    <name type="synonym">Catulus torazame</name>
    <dbReference type="NCBI Taxonomy" id="75743"/>
    <lineage>
        <taxon>Eukaryota</taxon>
        <taxon>Metazoa</taxon>
        <taxon>Chordata</taxon>
        <taxon>Craniata</taxon>
        <taxon>Vertebrata</taxon>
        <taxon>Chondrichthyes</taxon>
        <taxon>Elasmobranchii</taxon>
        <taxon>Galeomorphii</taxon>
        <taxon>Galeoidea</taxon>
        <taxon>Carcharhiniformes</taxon>
        <taxon>Scyliorhinidae</taxon>
        <taxon>Scyliorhinus</taxon>
    </lineage>
</organism>
<dbReference type="InterPro" id="IPR026797">
    <property type="entry name" value="HAUS_6"/>
</dbReference>
<feature type="region of interest" description="Disordered" evidence="2">
    <location>
        <begin position="994"/>
        <end position="1035"/>
    </location>
</feature>
<feature type="coiled-coil region" evidence="1">
    <location>
        <begin position="180"/>
        <end position="207"/>
    </location>
</feature>
<keyword evidence="3" id="KW-0812">Transmembrane</keyword>
<dbReference type="STRING" id="75743.A0A401PZ88"/>
<dbReference type="PANTHER" id="PTHR16151">
    <property type="entry name" value="HAUS AUGMIN-LIKE COMPLEX SUBUNIT 6"/>
    <property type="match status" value="1"/>
</dbReference>
<name>A0A401PZ88_SCYTO</name>
<dbReference type="OMA" id="WRCAVQE"/>
<reference evidence="5 6" key="1">
    <citation type="journal article" date="2018" name="Nat. Ecol. Evol.">
        <title>Shark genomes provide insights into elasmobranch evolution and the origin of vertebrates.</title>
        <authorList>
            <person name="Hara Y"/>
            <person name="Yamaguchi K"/>
            <person name="Onimaru K"/>
            <person name="Kadota M"/>
            <person name="Koyanagi M"/>
            <person name="Keeley SD"/>
            <person name="Tatsumi K"/>
            <person name="Tanaka K"/>
            <person name="Motone F"/>
            <person name="Kageyama Y"/>
            <person name="Nozu R"/>
            <person name="Adachi N"/>
            <person name="Nishimura O"/>
            <person name="Nakagawa R"/>
            <person name="Tanegashima C"/>
            <person name="Kiyatake I"/>
            <person name="Matsumoto R"/>
            <person name="Murakumo K"/>
            <person name="Nishida K"/>
            <person name="Terakita A"/>
            <person name="Kuratani S"/>
            <person name="Sato K"/>
            <person name="Hyodo S Kuraku.S."/>
        </authorList>
    </citation>
    <scope>NUCLEOTIDE SEQUENCE [LARGE SCALE GENOMIC DNA]</scope>
</reference>
<evidence type="ECO:0000256" key="3">
    <source>
        <dbReference type="SAM" id="Phobius"/>
    </source>
</evidence>
<sequence>MELSKSNLAAPFHARHKLALPSGGRAYFKSRVFKIMQHLIYVICMVLAANLGGLYSVFWFLTFVYLSRDCWPVYDKKRAACFRKVCFEWMKKIVDEVGNAFPQVTASLFLSPGGPKFINVMYHFIKYVLLCKFNEVQKEGDTWKTMTFGGKPQDAHLMAMKSCIAASRFLEGIQKEAFVVEEYKRRESLLAKENAALRKEYAELKSRVEKGACDFAEARFQKQEELREMWDIVMDTLSKLEKEKEVIDSLVEGRVDLYTLDGADVTLKVPRQLIIKIEGEADQIGDLYKAGKLNLAAVIQLCNWCLRLHGDQHNQVGPAELDQHHLTLEKLAEFLKSELIEMKKKGQKITQEVLPSVKASVAKMESTWDKKWVQYSSRTGYSPVRRKYPVLDLLPSMPPLSFEPASEEAYQSSIFYTHSATLPGAFRKGFEEPCISSDKGDSGTGSITRSFDLSTSKLQCSGRSNVTAGDPTEETQIFSCLGEESVEMPLEMHPLESNLQTPFANRQGRLQTDQAVNPELLNKPKNVLKKREEQPRKAVDQLAEKIADTVSKDSPGLSEKEDVTHDSFVSMTNNPFIAQTELSRTPENLITEIRNSWRCAVQESELAQRKHQEEPVLMHPECENHTNGKVQPEESSSVTCINLTGSINRNTPPDPTVLCFGETQSWIVPPVKRMTCWSENTLNPDAEPTSSNCQSIRNEKRNQFLKPDRLWEEHVYQCDWEESRIGFSDIGSDHEPHCFSDKVTDCDTNEALGSKILPPPDSQLMGFGEDCHFASQTNVISNATLTDETESNHSLQFLAFNRLRSKSPIKKEKLSKGFVMEMCKNEKMLENSFSSFAKCDLDGTLPWNGSENISANLSSSTKPTVQPRFGILQETIPDLLDIDSLNSSKTMEVDQLDESHLDMQHLRSRLEQLRQHLATTLCGGEKEHMGASDCHGDGDKDQNKPLYGEIDYLNEEIDAGKLFSLETQFLKDLSPMSLESQKFSLFPTLGSSPLNDPELEDGLIGISDLRPSNSEPESPNDGERFSTDVGKLITF</sequence>
<keyword evidence="1" id="KW-0175">Coiled coil</keyword>
<evidence type="ECO:0000313" key="6">
    <source>
        <dbReference type="Proteomes" id="UP000288216"/>
    </source>
</evidence>
<protein>
    <recommendedName>
        <fullName evidence="4">HAUS augmin-like complex subunit 6 N-terminal domain-containing protein</fullName>
    </recommendedName>
</protein>
<keyword evidence="6" id="KW-1185">Reference proteome</keyword>
<dbReference type="GO" id="GO:1990498">
    <property type="term" value="C:mitotic spindle microtubule"/>
    <property type="evidence" value="ECO:0007669"/>
    <property type="project" value="TreeGrafter"/>
</dbReference>
<keyword evidence="3" id="KW-0472">Membrane</keyword>
<dbReference type="GO" id="GO:0008017">
    <property type="term" value="F:microtubule binding"/>
    <property type="evidence" value="ECO:0007669"/>
    <property type="project" value="TreeGrafter"/>
</dbReference>
<feature type="domain" description="HAUS augmin-like complex subunit 6 N-terminal" evidence="4">
    <location>
        <begin position="68"/>
        <end position="231"/>
    </location>
</feature>
<dbReference type="EMBL" id="BFAA01011781">
    <property type="protein sequence ID" value="GCB78442.1"/>
    <property type="molecule type" value="Genomic_DNA"/>
</dbReference>
<evidence type="ECO:0000256" key="2">
    <source>
        <dbReference type="SAM" id="MobiDB-lite"/>
    </source>
</evidence>
<dbReference type="GO" id="GO:0070652">
    <property type="term" value="C:HAUS complex"/>
    <property type="evidence" value="ECO:0007669"/>
    <property type="project" value="InterPro"/>
</dbReference>